<evidence type="ECO:0000313" key="14">
    <source>
        <dbReference type="EMBL" id="MFC0626750.1"/>
    </source>
</evidence>
<gene>
    <name evidence="14" type="ORF">ACFFGN_21900</name>
</gene>
<keyword evidence="3" id="KW-0444">Lipid biosynthesis</keyword>
<evidence type="ECO:0000256" key="9">
    <source>
        <dbReference type="ARBA" id="ARBA00022842"/>
    </source>
</evidence>
<dbReference type="InterPro" id="IPR045540">
    <property type="entry name" value="YegS/DAGK_C"/>
</dbReference>
<name>A0ABV6QQ40_9ACTN</name>
<evidence type="ECO:0000256" key="3">
    <source>
        <dbReference type="ARBA" id="ARBA00022516"/>
    </source>
</evidence>
<dbReference type="Pfam" id="PF00781">
    <property type="entry name" value="DAGK_cat"/>
    <property type="match status" value="1"/>
</dbReference>
<keyword evidence="5" id="KW-0479">Metal-binding</keyword>
<reference evidence="14 15" key="1">
    <citation type="submission" date="2024-09" db="EMBL/GenBank/DDBJ databases">
        <authorList>
            <person name="Sun Q."/>
            <person name="Mori K."/>
        </authorList>
    </citation>
    <scope>NUCLEOTIDE SEQUENCE [LARGE SCALE GENOMIC DNA]</scope>
    <source>
        <strain evidence="14 15">CGMCC 1.15906</strain>
    </source>
</reference>
<evidence type="ECO:0000256" key="12">
    <source>
        <dbReference type="ARBA" id="ARBA00023264"/>
    </source>
</evidence>
<evidence type="ECO:0000256" key="4">
    <source>
        <dbReference type="ARBA" id="ARBA00022679"/>
    </source>
</evidence>
<dbReference type="Pfam" id="PF19279">
    <property type="entry name" value="YegS_C"/>
    <property type="match status" value="1"/>
</dbReference>
<keyword evidence="6" id="KW-0547">Nucleotide-binding</keyword>
<dbReference type="InterPro" id="IPR017438">
    <property type="entry name" value="ATP-NAD_kinase_N"/>
</dbReference>
<keyword evidence="11" id="KW-0594">Phospholipid biosynthesis</keyword>
<keyword evidence="4 14" id="KW-0808">Transferase</keyword>
<proteinExistence type="inferred from homology"/>
<keyword evidence="10" id="KW-0443">Lipid metabolism</keyword>
<dbReference type="InterPro" id="IPR016064">
    <property type="entry name" value="NAD/diacylglycerol_kinase_sf"/>
</dbReference>
<dbReference type="PANTHER" id="PTHR12358">
    <property type="entry name" value="SPHINGOSINE KINASE"/>
    <property type="match status" value="1"/>
</dbReference>
<evidence type="ECO:0000256" key="7">
    <source>
        <dbReference type="ARBA" id="ARBA00022777"/>
    </source>
</evidence>
<evidence type="ECO:0000256" key="8">
    <source>
        <dbReference type="ARBA" id="ARBA00022840"/>
    </source>
</evidence>
<keyword evidence="8" id="KW-0067">ATP-binding</keyword>
<dbReference type="Gene3D" id="3.40.50.10330">
    <property type="entry name" value="Probable inorganic polyphosphate/atp-NAD kinase, domain 1"/>
    <property type="match status" value="1"/>
</dbReference>
<dbReference type="RefSeq" id="WP_380050718.1">
    <property type="nucleotide sequence ID" value="NZ_JBHLTC010000029.1"/>
</dbReference>
<dbReference type="SUPFAM" id="SSF111331">
    <property type="entry name" value="NAD kinase/diacylglycerol kinase-like"/>
    <property type="match status" value="1"/>
</dbReference>
<keyword evidence="7 14" id="KW-0418">Kinase</keyword>
<evidence type="ECO:0000256" key="5">
    <source>
        <dbReference type="ARBA" id="ARBA00022723"/>
    </source>
</evidence>
<dbReference type="NCBIfam" id="TIGR00147">
    <property type="entry name" value="YegS/Rv2252/BmrU family lipid kinase"/>
    <property type="match status" value="1"/>
</dbReference>
<sequence>MARHLALVVNPTSGRGLGARVAPVVLARLEAAGLTVSEFVTTCAEDVGRISAEVIASGADAVVLVGGDGTIHLAAQVLGGSGMPTGIIPAGTGNDFARAIGVPLKNPEAAADRVIAGNTRAVDLATAKGELITTIMCSGFDSKVNERVNRMSWPKGQSRYTVATIAELRTFAPIPFKVTVDGELIETDAMIVAVGSTSSYGGGLQILAGAVVDDGLLDITIIEPISRIKLLQMFPKLAKGTHVPHPLVRQLRGTAVRIEAPGVTAYADGERLGPLPIDVGIKPGALLIY</sequence>
<dbReference type="GO" id="GO:0016301">
    <property type="term" value="F:kinase activity"/>
    <property type="evidence" value="ECO:0007669"/>
    <property type="project" value="UniProtKB-KW"/>
</dbReference>
<evidence type="ECO:0000256" key="1">
    <source>
        <dbReference type="ARBA" id="ARBA00001946"/>
    </source>
</evidence>
<evidence type="ECO:0000256" key="10">
    <source>
        <dbReference type="ARBA" id="ARBA00023098"/>
    </source>
</evidence>
<organism evidence="14 15">
    <name type="scientific">Kribbella deserti</name>
    <dbReference type="NCBI Taxonomy" id="1926257"/>
    <lineage>
        <taxon>Bacteria</taxon>
        <taxon>Bacillati</taxon>
        <taxon>Actinomycetota</taxon>
        <taxon>Actinomycetes</taxon>
        <taxon>Propionibacteriales</taxon>
        <taxon>Kribbellaceae</taxon>
        <taxon>Kribbella</taxon>
    </lineage>
</organism>
<keyword evidence="9" id="KW-0460">Magnesium</keyword>
<comment type="cofactor">
    <cofactor evidence="1">
        <name>Mg(2+)</name>
        <dbReference type="ChEBI" id="CHEBI:18420"/>
    </cofactor>
</comment>
<feature type="domain" description="DAGKc" evidence="13">
    <location>
        <begin position="1"/>
        <end position="131"/>
    </location>
</feature>
<comment type="caution">
    <text evidence="14">The sequence shown here is derived from an EMBL/GenBank/DDBJ whole genome shotgun (WGS) entry which is preliminary data.</text>
</comment>
<evidence type="ECO:0000256" key="11">
    <source>
        <dbReference type="ARBA" id="ARBA00023209"/>
    </source>
</evidence>
<dbReference type="InterPro" id="IPR001206">
    <property type="entry name" value="Diacylglycerol_kinase_cat_dom"/>
</dbReference>
<accession>A0ABV6QQ40</accession>
<dbReference type="InterPro" id="IPR050187">
    <property type="entry name" value="Lipid_Phosphate_FormReg"/>
</dbReference>
<dbReference type="PANTHER" id="PTHR12358:SF106">
    <property type="entry name" value="LIPID KINASE YEGS"/>
    <property type="match status" value="1"/>
</dbReference>
<evidence type="ECO:0000256" key="2">
    <source>
        <dbReference type="ARBA" id="ARBA00005983"/>
    </source>
</evidence>
<dbReference type="EMBL" id="JBHLTC010000029">
    <property type="protein sequence ID" value="MFC0626750.1"/>
    <property type="molecule type" value="Genomic_DNA"/>
</dbReference>
<dbReference type="InterPro" id="IPR005218">
    <property type="entry name" value="Diacylglycerol/lipid_kinase"/>
</dbReference>
<protein>
    <submittedName>
        <fullName evidence="14">Diacylglycerol/lipid kinase family protein</fullName>
        <ecNumber evidence="14">2.7.1.-</ecNumber>
    </submittedName>
</protein>
<evidence type="ECO:0000256" key="6">
    <source>
        <dbReference type="ARBA" id="ARBA00022741"/>
    </source>
</evidence>
<dbReference type="Gene3D" id="2.60.200.40">
    <property type="match status" value="1"/>
</dbReference>
<comment type="similarity">
    <text evidence="2">Belongs to the diacylglycerol/lipid kinase family.</text>
</comment>
<dbReference type="PROSITE" id="PS50146">
    <property type="entry name" value="DAGK"/>
    <property type="match status" value="1"/>
</dbReference>
<keyword evidence="15" id="KW-1185">Reference proteome</keyword>
<dbReference type="EC" id="2.7.1.-" evidence="14"/>
<keyword evidence="12" id="KW-1208">Phospholipid metabolism</keyword>
<dbReference type="Proteomes" id="UP001589890">
    <property type="component" value="Unassembled WGS sequence"/>
</dbReference>
<dbReference type="SMART" id="SM00046">
    <property type="entry name" value="DAGKc"/>
    <property type="match status" value="1"/>
</dbReference>
<evidence type="ECO:0000259" key="13">
    <source>
        <dbReference type="PROSITE" id="PS50146"/>
    </source>
</evidence>
<evidence type="ECO:0000313" key="15">
    <source>
        <dbReference type="Proteomes" id="UP001589890"/>
    </source>
</evidence>